<reference evidence="3" key="1">
    <citation type="submission" date="2020-06" db="EMBL/GenBank/DDBJ databases">
        <authorList>
            <consortium name="Plant Systems Biology data submission"/>
        </authorList>
    </citation>
    <scope>NUCLEOTIDE SEQUENCE</scope>
    <source>
        <strain evidence="3">D6</strain>
    </source>
</reference>
<evidence type="ECO:0000256" key="2">
    <source>
        <dbReference type="SAM" id="Phobius"/>
    </source>
</evidence>
<protein>
    <submittedName>
        <fullName evidence="3">Uncharacterized protein</fullName>
    </submittedName>
</protein>
<sequence>MIDPANPLSVRLHQPRTVATQDDSTTSTRKERRWLSNLYIFCVLTIILVESIPDVLFPSLCHNYLYPLHETVIAPLTSTLGIWQVPWTMFHEPDDRNEAYAAIIHFANHTQPAQWRSPNWRDMTWIQRARHVRQMDYYEKLVEHESAWEPLARQLAHRHGRDNVEAVELFFLWELVARTPNPKELPFWEPIRELNLIESGREHMYTWVNEEVVERSKQKSEQQGELGTTQQTVVEHYSVKDRKVELDSDFVGENEEEELDGEHEHYYADDLKNTTPIG</sequence>
<keyword evidence="2" id="KW-0812">Transmembrane</keyword>
<keyword evidence="2" id="KW-0472">Membrane</keyword>
<comment type="caution">
    <text evidence="3">The sequence shown here is derived from an EMBL/GenBank/DDBJ whole genome shotgun (WGS) entry which is preliminary data.</text>
</comment>
<organism evidence="3 4">
    <name type="scientific">Seminavis robusta</name>
    <dbReference type="NCBI Taxonomy" id="568900"/>
    <lineage>
        <taxon>Eukaryota</taxon>
        <taxon>Sar</taxon>
        <taxon>Stramenopiles</taxon>
        <taxon>Ochrophyta</taxon>
        <taxon>Bacillariophyta</taxon>
        <taxon>Bacillariophyceae</taxon>
        <taxon>Bacillariophycidae</taxon>
        <taxon>Naviculales</taxon>
        <taxon>Naviculaceae</taxon>
        <taxon>Seminavis</taxon>
    </lineage>
</organism>
<name>A0A9N8HQB9_9STRA</name>
<evidence type="ECO:0000313" key="4">
    <source>
        <dbReference type="Proteomes" id="UP001153069"/>
    </source>
</evidence>
<accession>A0A9N8HQB9</accession>
<dbReference type="Proteomes" id="UP001153069">
    <property type="component" value="Unassembled WGS sequence"/>
</dbReference>
<evidence type="ECO:0000256" key="1">
    <source>
        <dbReference type="SAM" id="MobiDB-lite"/>
    </source>
</evidence>
<gene>
    <name evidence="3" type="ORF">SEMRO_1179_G249630.2</name>
</gene>
<dbReference type="EMBL" id="CAICTM010001177">
    <property type="protein sequence ID" value="CAB9521262.1"/>
    <property type="molecule type" value="Genomic_DNA"/>
</dbReference>
<dbReference type="AlphaFoldDB" id="A0A9N8HQB9"/>
<feature type="region of interest" description="Disordered" evidence="1">
    <location>
        <begin position="256"/>
        <end position="278"/>
    </location>
</feature>
<feature type="transmembrane region" description="Helical" evidence="2">
    <location>
        <begin position="38"/>
        <end position="57"/>
    </location>
</feature>
<keyword evidence="2" id="KW-1133">Transmembrane helix</keyword>
<evidence type="ECO:0000313" key="3">
    <source>
        <dbReference type="EMBL" id="CAB9521262.1"/>
    </source>
</evidence>
<feature type="compositionally biased region" description="Basic and acidic residues" evidence="1">
    <location>
        <begin position="262"/>
        <end position="272"/>
    </location>
</feature>
<proteinExistence type="predicted"/>
<keyword evidence="4" id="KW-1185">Reference proteome</keyword>